<feature type="chain" id="PRO_5016730553" evidence="3">
    <location>
        <begin position="23"/>
        <end position="484"/>
    </location>
</feature>
<organism evidence="5 6">
    <name type="scientific">Porphyromonas macacae</name>
    <dbReference type="NCBI Taxonomy" id="28115"/>
    <lineage>
        <taxon>Bacteria</taxon>
        <taxon>Pseudomonadati</taxon>
        <taxon>Bacteroidota</taxon>
        <taxon>Bacteroidia</taxon>
        <taxon>Bacteroidales</taxon>
        <taxon>Porphyromonadaceae</taxon>
        <taxon>Porphyromonas</taxon>
    </lineage>
</organism>
<dbReference type="AlphaFoldDB" id="A0A379E867"/>
<keyword evidence="1" id="KW-0802">TPR repeat</keyword>
<dbReference type="PROSITE" id="PS51123">
    <property type="entry name" value="OMPA_2"/>
    <property type="match status" value="1"/>
</dbReference>
<dbReference type="Gene3D" id="1.25.40.10">
    <property type="entry name" value="Tetratricopeptide repeat domain"/>
    <property type="match status" value="1"/>
</dbReference>
<dbReference type="Pfam" id="PF00515">
    <property type="entry name" value="TPR_1"/>
    <property type="match status" value="1"/>
</dbReference>
<accession>A0A379E867</accession>
<dbReference type="InterPro" id="IPR006665">
    <property type="entry name" value="OmpA-like"/>
</dbReference>
<dbReference type="PROSITE" id="PS50005">
    <property type="entry name" value="TPR"/>
    <property type="match status" value="1"/>
</dbReference>
<dbReference type="Pfam" id="PF00691">
    <property type="entry name" value="OmpA"/>
    <property type="match status" value="1"/>
</dbReference>
<dbReference type="RefSeq" id="WP_036870769.1">
    <property type="nucleotide sequence ID" value="NZ_UGTF01000002.1"/>
</dbReference>
<dbReference type="SUPFAM" id="SSF48452">
    <property type="entry name" value="TPR-like"/>
    <property type="match status" value="1"/>
</dbReference>
<evidence type="ECO:0000313" key="6">
    <source>
        <dbReference type="Proteomes" id="UP000254156"/>
    </source>
</evidence>
<dbReference type="InterPro" id="IPR024480">
    <property type="entry name" value="DUF3868"/>
</dbReference>
<name>A0A379E867_9PORP</name>
<evidence type="ECO:0000256" key="2">
    <source>
        <dbReference type="PROSITE-ProRule" id="PRU00473"/>
    </source>
</evidence>
<dbReference type="SMART" id="SM00028">
    <property type="entry name" value="TPR"/>
    <property type="match status" value="1"/>
</dbReference>
<keyword evidence="2" id="KW-0472">Membrane</keyword>
<feature type="domain" description="OmpA-like" evidence="4">
    <location>
        <begin position="184"/>
        <end position="316"/>
    </location>
</feature>
<keyword evidence="3" id="KW-0732">Signal</keyword>
<evidence type="ECO:0000259" key="4">
    <source>
        <dbReference type="PROSITE" id="PS51123"/>
    </source>
</evidence>
<gene>
    <name evidence="5" type="ORF">NCTC11632_00974</name>
</gene>
<protein>
    <submittedName>
        <fullName evidence="5">Outer membrane protein and related peptidoglycan-associated (Lipo)proteins</fullName>
    </submittedName>
</protein>
<dbReference type="InterPro" id="IPR019734">
    <property type="entry name" value="TPR_rpt"/>
</dbReference>
<evidence type="ECO:0000256" key="1">
    <source>
        <dbReference type="PROSITE-ProRule" id="PRU00339"/>
    </source>
</evidence>
<dbReference type="EMBL" id="UGTF01000002">
    <property type="protein sequence ID" value="SUB88888.1"/>
    <property type="molecule type" value="Genomic_DNA"/>
</dbReference>
<dbReference type="InterPro" id="IPR036737">
    <property type="entry name" value="OmpA-like_sf"/>
</dbReference>
<reference evidence="5 6" key="1">
    <citation type="submission" date="2018-06" db="EMBL/GenBank/DDBJ databases">
        <authorList>
            <consortium name="Pathogen Informatics"/>
            <person name="Doyle S."/>
        </authorList>
    </citation>
    <scope>NUCLEOTIDE SEQUENCE [LARGE SCALE GENOMIC DNA]</scope>
    <source>
        <strain evidence="5 6">NCTC11632</strain>
    </source>
</reference>
<dbReference type="SUPFAM" id="SSF103088">
    <property type="entry name" value="OmpA-like"/>
    <property type="match status" value="1"/>
</dbReference>
<dbReference type="InterPro" id="IPR011990">
    <property type="entry name" value="TPR-like_helical_dom_sf"/>
</dbReference>
<sequence>MINKVKTIFLVALLLVVSQLLAQTNILPEVKFEKQSVLKDGDQVFCRMDISLDRIHVSTNDMLVLTPVIKAADKSREVKLSSVIITGKRRGKAFERNVVLGKLPENYMNPAAVVLRKNGKPQNINYSEVVPFEEWMNDASLFVRSQIAGCADCRKEQSERLIAQPLLYQPAFKVSYIVPEVEPVKSRSDKYTATLNFRVNKSDLDPGYMNNRAILAEADSLVLELLNNKDLTVKDFRIVGYASPESSVSHNRSLSERRANVFADYLSRKHNISRNRMAVSAHGEDWEMTRDLITASDISDKNEILRIIDNVSNPDARDIHLKKLSGGSTYQTMLRDYYPKVRRTEYTVSYDVRAFDVEEAKKIIFKNPKLLSLNEMYLVAETYPADSKEFKQIFDIAARLYPHSEVAIINSAAANIEGDNNQDAIERMQKIAGNPKMWNNLGVAYANMGDYEKAKEYFRKAYANGDIHAKANLEELEKITVKTK</sequence>
<feature type="signal peptide" evidence="3">
    <location>
        <begin position="1"/>
        <end position="22"/>
    </location>
</feature>
<dbReference type="Pfam" id="PF12984">
    <property type="entry name" value="DUF3868"/>
    <property type="match status" value="1"/>
</dbReference>
<proteinExistence type="predicted"/>
<dbReference type="Proteomes" id="UP000254156">
    <property type="component" value="Unassembled WGS sequence"/>
</dbReference>
<dbReference type="GO" id="GO:0016020">
    <property type="term" value="C:membrane"/>
    <property type="evidence" value="ECO:0007669"/>
    <property type="project" value="UniProtKB-UniRule"/>
</dbReference>
<dbReference type="PROSITE" id="PS50293">
    <property type="entry name" value="TPR_REGION"/>
    <property type="match status" value="1"/>
</dbReference>
<evidence type="ECO:0000256" key="3">
    <source>
        <dbReference type="SAM" id="SignalP"/>
    </source>
</evidence>
<feature type="repeat" description="TPR" evidence="1">
    <location>
        <begin position="435"/>
        <end position="468"/>
    </location>
</feature>
<evidence type="ECO:0000313" key="5">
    <source>
        <dbReference type="EMBL" id="SUB88888.1"/>
    </source>
</evidence>
<dbReference type="Gene3D" id="3.30.1330.60">
    <property type="entry name" value="OmpA-like domain"/>
    <property type="match status" value="1"/>
</dbReference>